<dbReference type="GO" id="GO:0006310">
    <property type="term" value="P:DNA recombination"/>
    <property type="evidence" value="ECO:0007669"/>
    <property type="project" value="UniProtKB-KW"/>
</dbReference>
<reference evidence="6" key="1">
    <citation type="submission" date="2017-09" db="EMBL/GenBank/DDBJ databases">
        <title>Depth-based differentiation of microbial function through sediment-hosted aquifers and enrichment of novel symbionts in the deep terrestrial subsurface.</title>
        <authorList>
            <person name="Probst A.J."/>
            <person name="Ladd B."/>
            <person name="Jarett J.K."/>
            <person name="Geller-Mcgrath D.E."/>
            <person name="Sieber C.M.K."/>
            <person name="Emerson J.B."/>
            <person name="Anantharaman K."/>
            <person name="Thomas B.C."/>
            <person name="Malmstrom R."/>
            <person name="Stieglmeier M."/>
            <person name="Klingl A."/>
            <person name="Woyke T."/>
            <person name="Ryan C.M."/>
            <person name="Banfield J.F."/>
        </authorList>
    </citation>
    <scope>NUCLEOTIDE SEQUENCE [LARGE SCALE GENOMIC DNA]</scope>
</reference>
<evidence type="ECO:0000256" key="2">
    <source>
        <dbReference type="ARBA" id="ARBA00023172"/>
    </source>
</evidence>
<dbReference type="EMBL" id="PFQX01000011">
    <property type="protein sequence ID" value="PJC65513.1"/>
    <property type="molecule type" value="Genomic_DNA"/>
</dbReference>
<evidence type="ECO:0000256" key="1">
    <source>
        <dbReference type="ARBA" id="ARBA00022763"/>
    </source>
</evidence>
<dbReference type="InterPro" id="IPR012340">
    <property type="entry name" value="NA-bd_OB-fold"/>
</dbReference>
<name>A0A2M8G1I8_9BACT</name>
<feature type="domain" description="DNA replication/recombination mediator RecO N-terminal" evidence="4">
    <location>
        <begin position="1"/>
        <end position="73"/>
    </location>
</feature>
<dbReference type="PANTHER" id="PTHR33991:SF1">
    <property type="entry name" value="DNA REPAIR PROTEIN RECO"/>
    <property type="match status" value="1"/>
</dbReference>
<organism evidence="5 6">
    <name type="scientific">Candidatus Colwellbacteria bacterium CG_4_9_14_0_2_um_filter_50_12</name>
    <dbReference type="NCBI Taxonomy" id="1974538"/>
    <lineage>
        <taxon>Bacteria</taxon>
        <taxon>Candidatus Colwelliibacteriota</taxon>
    </lineage>
</organism>
<dbReference type="GO" id="GO:0043590">
    <property type="term" value="C:bacterial nucleoid"/>
    <property type="evidence" value="ECO:0007669"/>
    <property type="project" value="TreeGrafter"/>
</dbReference>
<dbReference type="PANTHER" id="PTHR33991">
    <property type="entry name" value="DNA REPAIR PROTEIN RECO"/>
    <property type="match status" value="1"/>
</dbReference>
<accession>A0A2M8G1I8</accession>
<dbReference type="Pfam" id="PF11967">
    <property type="entry name" value="RecO_N"/>
    <property type="match status" value="1"/>
</dbReference>
<comment type="caution">
    <text evidence="5">The sequence shown here is derived from an EMBL/GenBank/DDBJ whole genome shotgun (WGS) entry which is preliminary data.</text>
</comment>
<dbReference type="InterPro" id="IPR022572">
    <property type="entry name" value="DNA_rep/recomb_RecO_N"/>
</dbReference>
<protein>
    <recommendedName>
        <fullName evidence="4">DNA replication/recombination mediator RecO N-terminal domain-containing protein</fullName>
    </recommendedName>
</protein>
<evidence type="ECO:0000313" key="5">
    <source>
        <dbReference type="EMBL" id="PJC65513.1"/>
    </source>
</evidence>
<evidence type="ECO:0000256" key="3">
    <source>
        <dbReference type="ARBA" id="ARBA00023204"/>
    </source>
</evidence>
<keyword evidence="1" id="KW-0227">DNA damage</keyword>
<gene>
    <name evidence="5" type="ORF">CO020_00240</name>
</gene>
<dbReference type="AlphaFoldDB" id="A0A2M8G1I8"/>
<keyword evidence="3" id="KW-0234">DNA repair</keyword>
<sequence>MLEHYTTAIALGVEPRGEVDAAVTLYTKDFGKLTAKTKSLRKITSKLAGHLMPGNLVQVRLIEHGDGNGLQILDALSEKPKGSPDDLFRFLNFLVKTTPTALPDPGLWYEAERAVKEGDFTPKHYRRMLAELGLASGALSCDDCASRNVAYFVPGEVIFLCANSMRKLNVSEDDAIRI</sequence>
<keyword evidence="2" id="KW-0233">DNA recombination</keyword>
<evidence type="ECO:0000259" key="4">
    <source>
        <dbReference type="Pfam" id="PF11967"/>
    </source>
</evidence>
<dbReference type="InterPro" id="IPR003717">
    <property type="entry name" value="RecO"/>
</dbReference>
<dbReference type="GO" id="GO:0006302">
    <property type="term" value="P:double-strand break repair"/>
    <property type="evidence" value="ECO:0007669"/>
    <property type="project" value="TreeGrafter"/>
</dbReference>
<proteinExistence type="predicted"/>
<dbReference type="Proteomes" id="UP000229674">
    <property type="component" value="Unassembled WGS sequence"/>
</dbReference>
<dbReference type="SUPFAM" id="SSF50249">
    <property type="entry name" value="Nucleic acid-binding proteins"/>
    <property type="match status" value="1"/>
</dbReference>
<dbReference type="Gene3D" id="2.40.50.140">
    <property type="entry name" value="Nucleic acid-binding proteins"/>
    <property type="match status" value="1"/>
</dbReference>
<evidence type="ECO:0000313" key="6">
    <source>
        <dbReference type="Proteomes" id="UP000229674"/>
    </source>
</evidence>